<reference evidence="7 8" key="1">
    <citation type="journal article" date="2018" name="Nat. Ecol. Evol.">
        <title>Pezizomycetes genomes reveal the molecular basis of ectomycorrhizal truffle lifestyle.</title>
        <authorList>
            <person name="Murat C."/>
            <person name="Payen T."/>
            <person name="Noel B."/>
            <person name="Kuo A."/>
            <person name="Morin E."/>
            <person name="Chen J."/>
            <person name="Kohler A."/>
            <person name="Krizsan K."/>
            <person name="Balestrini R."/>
            <person name="Da Silva C."/>
            <person name="Montanini B."/>
            <person name="Hainaut M."/>
            <person name="Levati E."/>
            <person name="Barry K.W."/>
            <person name="Belfiori B."/>
            <person name="Cichocki N."/>
            <person name="Clum A."/>
            <person name="Dockter R.B."/>
            <person name="Fauchery L."/>
            <person name="Guy J."/>
            <person name="Iotti M."/>
            <person name="Le Tacon F."/>
            <person name="Lindquist E.A."/>
            <person name="Lipzen A."/>
            <person name="Malagnac F."/>
            <person name="Mello A."/>
            <person name="Molinier V."/>
            <person name="Miyauchi S."/>
            <person name="Poulain J."/>
            <person name="Riccioni C."/>
            <person name="Rubini A."/>
            <person name="Sitrit Y."/>
            <person name="Splivallo R."/>
            <person name="Traeger S."/>
            <person name="Wang M."/>
            <person name="Zifcakova L."/>
            <person name="Wipf D."/>
            <person name="Zambonelli A."/>
            <person name="Paolocci F."/>
            <person name="Nowrousian M."/>
            <person name="Ottonello S."/>
            <person name="Baldrian P."/>
            <person name="Spatafora J.W."/>
            <person name="Henrissat B."/>
            <person name="Nagy L.G."/>
            <person name="Aury J.M."/>
            <person name="Wincker P."/>
            <person name="Grigoriev I.V."/>
            <person name="Bonfante P."/>
            <person name="Martin F.M."/>
        </authorList>
    </citation>
    <scope>NUCLEOTIDE SEQUENCE [LARGE SCALE GENOMIC DNA]</scope>
    <source>
        <strain evidence="7 8">RN42</strain>
    </source>
</reference>
<evidence type="ECO:0000259" key="6">
    <source>
        <dbReference type="PROSITE" id="PS51698"/>
    </source>
</evidence>
<feature type="domain" description="U-box" evidence="6">
    <location>
        <begin position="197"/>
        <end position="270"/>
    </location>
</feature>
<dbReference type="Pfam" id="PF04564">
    <property type="entry name" value="U-box"/>
    <property type="match status" value="1"/>
</dbReference>
<dbReference type="STRING" id="1160509.A0A3N4HND7"/>
<dbReference type="InterPro" id="IPR013083">
    <property type="entry name" value="Znf_RING/FYVE/PHD"/>
</dbReference>
<dbReference type="InterPro" id="IPR003613">
    <property type="entry name" value="Ubox_domain"/>
</dbReference>
<dbReference type="GO" id="GO:0051087">
    <property type="term" value="F:protein-folding chaperone binding"/>
    <property type="evidence" value="ECO:0007669"/>
    <property type="project" value="TreeGrafter"/>
</dbReference>
<protein>
    <submittedName>
        <fullName evidence="7">U-box-domain-containing protein</fullName>
    </submittedName>
</protein>
<dbReference type="SUPFAM" id="SSF48452">
    <property type="entry name" value="TPR-like"/>
    <property type="match status" value="1"/>
</dbReference>
<gene>
    <name evidence="7" type="ORF">BJ508DRAFT_341593</name>
</gene>
<dbReference type="Proteomes" id="UP000275078">
    <property type="component" value="Unassembled WGS sequence"/>
</dbReference>
<dbReference type="Gene3D" id="1.25.40.10">
    <property type="entry name" value="Tetratricopeptide repeat domain"/>
    <property type="match status" value="1"/>
</dbReference>
<name>A0A3N4HND7_ASCIM</name>
<comment type="catalytic activity">
    <reaction evidence="1">
        <text>S-ubiquitinyl-[E2 ubiquitin-conjugating enzyme]-L-cysteine + [acceptor protein]-L-lysine = [E2 ubiquitin-conjugating enzyme]-L-cysteine + N(6)-ubiquitinyl-[acceptor protein]-L-lysine.</text>
        <dbReference type="EC" id="2.3.2.27"/>
    </reaction>
</comment>
<keyword evidence="5" id="KW-0413">Isomerase</keyword>
<dbReference type="PROSITE" id="PS51698">
    <property type="entry name" value="U_BOX"/>
    <property type="match status" value="1"/>
</dbReference>
<dbReference type="OrthoDB" id="629492at2759"/>
<dbReference type="Gene3D" id="6.10.140.2020">
    <property type="match status" value="1"/>
</dbReference>
<keyword evidence="5" id="KW-0697">Rotamase</keyword>
<evidence type="ECO:0000313" key="8">
    <source>
        <dbReference type="Proteomes" id="UP000275078"/>
    </source>
</evidence>
<evidence type="ECO:0000313" key="7">
    <source>
        <dbReference type="EMBL" id="RPA73360.1"/>
    </source>
</evidence>
<accession>A0A3N4HND7</accession>
<keyword evidence="3" id="KW-0677">Repeat</keyword>
<sequence length="273" mass="31503">RAFAKGDYQKAEAYYTEAIINDSSNPNYYTNRALVRTKLKSWEQVLEDCDVALRLDPQSLKGHHYKALALIALDRATEALPPSQQAYTIALSLKSRSAGTIGQVVLDARKKIWEAREKRRLKQEASLLLESIEGLRKLGECEKEEIRRNARDGSFGYELSEEELESELASVHQRVEQRVEDLKNVFAMSNERAQVREIPEYLMDSITFNIMIDPVVTKHGQSYDRFTILEHLRRQQTDPLTREPMTEEDLRPNLALKNACEEFLEKNGWAADW</sequence>
<keyword evidence="2" id="KW-0808">Transferase</keyword>
<keyword evidence="8" id="KW-1185">Reference proteome</keyword>
<dbReference type="GO" id="GO:0005737">
    <property type="term" value="C:cytoplasm"/>
    <property type="evidence" value="ECO:0007669"/>
    <property type="project" value="TreeGrafter"/>
</dbReference>
<evidence type="ECO:0000256" key="2">
    <source>
        <dbReference type="ARBA" id="ARBA00022679"/>
    </source>
</evidence>
<evidence type="ECO:0000256" key="5">
    <source>
        <dbReference type="ARBA" id="ARBA00023110"/>
    </source>
</evidence>
<dbReference type="GO" id="GO:0000209">
    <property type="term" value="P:protein polyubiquitination"/>
    <property type="evidence" value="ECO:0007669"/>
    <property type="project" value="TreeGrafter"/>
</dbReference>
<dbReference type="PANTHER" id="PTHR46803:SF2">
    <property type="entry name" value="E3 UBIQUITIN-PROTEIN LIGASE CHIP"/>
    <property type="match status" value="1"/>
</dbReference>
<dbReference type="GO" id="GO:0061630">
    <property type="term" value="F:ubiquitin protein ligase activity"/>
    <property type="evidence" value="ECO:0007669"/>
    <property type="project" value="UniProtKB-EC"/>
</dbReference>
<proteinExistence type="predicted"/>
<dbReference type="GO" id="GO:0043161">
    <property type="term" value="P:proteasome-mediated ubiquitin-dependent protein catabolic process"/>
    <property type="evidence" value="ECO:0007669"/>
    <property type="project" value="TreeGrafter"/>
</dbReference>
<dbReference type="GO" id="GO:0006515">
    <property type="term" value="P:protein quality control for misfolded or incompletely synthesized proteins"/>
    <property type="evidence" value="ECO:0007669"/>
    <property type="project" value="TreeGrafter"/>
</dbReference>
<organism evidence="7 8">
    <name type="scientific">Ascobolus immersus RN42</name>
    <dbReference type="NCBI Taxonomy" id="1160509"/>
    <lineage>
        <taxon>Eukaryota</taxon>
        <taxon>Fungi</taxon>
        <taxon>Dikarya</taxon>
        <taxon>Ascomycota</taxon>
        <taxon>Pezizomycotina</taxon>
        <taxon>Pezizomycetes</taxon>
        <taxon>Pezizales</taxon>
        <taxon>Ascobolaceae</taxon>
        <taxon>Ascobolus</taxon>
    </lineage>
</organism>
<evidence type="ECO:0000256" key="3">
    <source>
        <dbReference type="ARBA" id="ARBA00022737"/>
    </source>
</evidence>
<dbReference type="GO" id="GO:0071218">
    <property type="term" value="P:cellular response to misfolded protein"/>
    <property type="evidence" value="ECO:0007669"/>
    <property type="project" value="TreeGrafter"/>
</dbReference>
<dbReference type="SMART" id="SM00504">
    <property type="entry name" value="Ubox"/>
    <property type="match status" value="1"/>
</dbReference>
<dbReference type="Gene3D" id="3.30.40.10">
    <property type="entry name" value="Zinc/RING finger domain, C3HC4 (zinc finger)"/>
    <property type="match status" value="1"/>
</dbReference>
<evidence type="ECO:0000256" key="1">
    <source>
        <dbReference type="ARBA" id="ARBA00000900"/>
    </source>
</evidence>
<keyword evidence="4" id="KW-0833">Ubl conjugation pathway</keyword>
<feature type="non-terminal residue" evidence="7">
    <location>
        <position position="1"/>
    </location>
</feature>
<dbReference type="GO" id="GO:0045862">
    <property type="term" value="P:positive regulation of proteolysis"/>
    <property type="evidence" value="ECO:0007669"/>
    <property type="project" value="TreeGrafter"/>
</dbReference>
<evidence type="ECO:0000256" key="4">
    <source>
        <dbReference type="ARBA" id="ARBA00022786"/>
    </source>
</evidence>
<dbReference type="EMBL" id="ML119824">
    <property type="protein sequence ID" value="RPA73360.1"/>
    <property type="molecule type" value="Genomic_DNA"/>
</dbReference>
<dbReference type="SUPFAM" id="SSF57850">
    <property type="entry name" value="RING/U-box"/>
    <property type="match status" value="1"/>
</dbReference>
<dbReference type="InterPro" id="IPR011990">
    <property type="entry name" value="TPR-like_helical_dom_sf"/>
</dbReference>
<dbReference type="GO" id="GO:0003755">
    <property type="term" value="F:peptidyl-prolyl cis-trans isomerase activity"/>
    <property type="evidence" value="ECO:0007669"/>
    <property type="project" value="UniProtKB-KW"/>
</dbReference>
<dbReference type="AlphaFoldDB" id="A0A3N4HND7"/>
<dbReference type="PANTHER" id="PTHR46803">
    <property type="entry name" value="E3 UBIQUITIN-PROTEIN LIGASE CHIP"/>
    <property type="match status" value="1"/>
</dbReference>